<dbReference type="GO" id="GO:0016301">
    <property type="term" value="F:kinase activity"/>
    <property type="evidence" value="ECO:0007669"/>
    <property type="project" value="UniProtKB-KW"/>
</dbReference>
<comment type="caution">
    <text evidence="4">The sequence shown here is derived from an EMBL/GenBank/DDBJ whole genome shotgun (WGS) entry which is preliminary data.</text>
</comment>
<dbReference type="PANTHER" id="PTHR10584:SF166">
    <property type="entry name" value="RIBOKINASE"/>
    <property type="match status" value="1"/>
</dbReference>
<keyword evidence="1" id="KW-0808">Transferase</keyword>
<accession>A0A934NF37</accession>
<organism evidence="4 5">
    <name type="scientific">Candidatus Nephthysia bennettiae</name>
    <dbReference type="NCBI Taxonomy" id="3127016"/>
    <lineage>
        <taxon>Bacteria</taxon>
        <taxon>Bacillati</taxon>
        <taxon>Candidatus Dormiibacterota</taxon>
        <taxon>Candidatus Dormibacteria</taxon>
        <taxon>Candidatus Dormibacterales</taxon>
        <taxon>Candidatus Dormibacteraceae</taxon>
        <taxon>Candidatus Nephthysia</taxon>
    </lineage>
</organism>
<name>A0A934NF37_9BACT</name>
<dbReference type="EMBL" id="JAEKNR010000196">
    <property type="protein sequence ID" value="MBJ7600247.1"/>
    <property type="molecule type" value="Genomic_DNA"/>
</dbReference>
<proteinExistence type="predicted"/>
<protein>
    <recommendedName>
        <fullName evidence="3">Carbohydrate kinase PfkB domain-containing protein</fullName>
    </recommendedName>
</protein>
<feature type="domain" description="Carbohydrate kinase PfkB" evidence="3">
    <location>
        <begin position="41"/>
        <end position="268"/>
    </location>
</feature>
<evidence type="ECO:0000313" key="5">
    <source>
        <dbReference type="Proteomes" id="UP000612893"/>
    </source>
</evidence>
<dbReference type="SUPFAM" id="SSF53613">
    <property type="entry name" value="Ribokinase-like"/>
    <property type="match status" value="1"/>
</dbReference>
<dbReference type="InterPro" id="IPR029056">
    <property type="entry name" value="Ribokinase-like"/>
</dbReference>
<dbReference type="PROSITE" id="PS00584">
    <property type="entry name" value="PFKB_KINASES_2"/>
    <property type="match status" value="1"/>
</dbReference>
<dbReference type="Gene3D" id="3.40.1190.20">
    <property type="match status" value="1"/>
</dbReference>
<dbReference type="RefSeq" id="WP_338204006.1">
    <property type="nucleotide sequence ID" value="NZ_JAEKNR010000196.1"/>
</dbReference>
<sequence>MAADSLLVVGSIALDSLQGGRFTEELGGSALYFSLAASEDCRVRMVSAVGHDGEQRVRALLARHPGIEVDLQVLDAPTYRWFADDDGGRNVDLGSRDSIYDLWEPRPPAGWRDWAFVGSMRPDRQLEAARQLAGCGLLAADAMRSYVDTAPDTARRLLETCDWYFCNEEEFAALGGVDPEDFRGHWGLRGLVLKHGPGGVTVYSDSGRLHRPALPGRVIDTTGAGDALAGGMLARWHRLGGGTAALAEAVEHGVMRASLAISDVGTRALAALPAER</sequence>
<evidence type="ECO:0000259" key="3">
    <source>
        <dbReference type="Pfam" id="PF00294"/>
    </source>
</evidence>
<dbReference type="GO" id="GO:0005829">
    <property type="term" value="C:cytosol"/>
    <property type="evidence" value="ECO:0007669"/>
    <property type="project" value="TreeGrafter"/>
</dbReference>
<keyword evidence="5" id="KW-1185">Reference proteome</keyword>
<gene>
    <name evidence="4" type="ORF">JF922_19510</name>
</gene>
<dbReference type="InterPro" id="IPR002173">
    <property type="entry name" value="Carboh/pur_kinase_PfkB_CS"/>
</dbReference>
<evidence type="ECO:0000256" key="1">
    <source>
        <dbReference type="ARBA" id="ARBA00022679"/>
    </source>
</evidence>
<reference evidence="4" key="1">
    <citation type="submission" date="2020-10" db="EMBL/GenBank/DDBJ databases">
        <title>Ca. Dormibacterota MAGs.</title>
        <authorList>
            <person name="Montgomery K."/>
        </authorList>
    </citation>
    <scope>NUCLEOTIDE SEQUENCE [LARGE SCALE GENOMIC DNA]</scope>
    <source>
        <strain evidence="4">SC8812_S17_10</strain>
    </source>
</reference>
<dbReference type="PANTHER" id="PTHR10584">
    <property type="entry name" value="SUGAR KINASE"/>
    <property type="match status" value="1"/>
</dbReference>
<dbReference type="Proteomes" id="UP000612893">
    <property type="component" value="Unassembled WGS sequence"/>
</dbReference>
<keyword evidence="2" id="KW-0418">Kinase</keyword>
<evidence type="ECO:0000313" key="4">
    <source>
        <dbReference type="EMBL" id="MBJ7600247.1"/>
    </source>
</evidence>
<dbReference type="Pfam" id="PF00294">
    <property type="entry name" value="PfkB"/>
    <property type="match status" value="1"/>
</dbReference>
<dbReference type="AlphaFoldDB" id="A0A934NF37"/>
<dbReference type="InterPro" id="IPR011611">
    <property type="entry name" value="PfkB_dom"/>
</dbReference>
<evidence type="ECO:0000256" key="2">
    <source>
        <dbReference type="ARBA" id="ARBA00022777"/>
    </source>
</evidence>